<dbReference type="EMBL" id="CAJVPS010008950">
    <property type="protein sequence ID" value="CAG8646613.1"/>
    <property type="molecule type" value="Genomic_DNA"/>
</dbReference>
<evidence type="ECO:0000313" key="1">
    <source>
        <dbReference type="EMBL" id="CAG8646613.1"/>
    </source>
</evidence>
<reference evidence="1" key="1">
    <citation type="submission" date="2021-06" db="EMBL/GenBank/DDBJ databases">
        <authorList>
            <person name="Kallberg Y."/>
            <person name="Tangrot J."/>
            <person name="Rosling A."/>
        </authorList>
    </citation>
    <scope>NUCLEOTIDE SEQUENCE</scope>
    <source>
        <strain evidence="1">FL130A</strain>
    </source>
</reference>
<name>A0A9N9GZL8_9GLOM</name>
<accession>A0A9N9GZL8</accession>
<comment type="caution">
    <text evidence="1">The sequence shown here is derived from an EMBL/GenBank/DDBJ whole genome shotgun (WGS) entry which is preliminary data.</text>
</comment>
<evidence type="ECO:0000313" key="2">
    <source>
        <dbReference type="Proteomes" id="UP000789508"/>
    </source>
</evidence>
<keyword evidence="2" id="KW-1185">Reference proteome</keyword>
<feature type="non-terminal residue" evidence="1">
    <location>
        <position position="78"/>
    </location>
</feature>
<organism evidence="1 2">
    <name type="scientific">Ambispora leptoticha</name>
    <dbReference type="NCBI Taxonomy" id="144679"/>
    <lineage>
        <taxon>Eukaryota</taxon>
        <taxon>Fungi</taxon>
        <taxon>Fungi incertae sedis</taxon>
        <taxon>Mucoromycota</taxon>
        <taxon>Glomeromycotina</taxon>
        <taxon>Glomeromycetes</taxon>
        <taxon>Archaeosporales</taxon>
        <taxon>Ambisporaceae</taxon>
        <taxon>Ambispora</taxon>
    </lineage>
</organism>
<sequence>MFKGSEKKSVPVTLKEILQVTNIRNSKKRNAALWLYITALYEIWCWYTQARWKEVTIPQKAIANIVTIRLKYEFNLLY</sequence>
<gene>
    <name evidence="1" type="ORF">ALEPTO_LOCUS9885</name>
</gene>
<dbReference type="AlphaFoldDB" id="A0A9N9GZL8"/>
<protein>
    <submittedName>
        <fullName evidence="1">4685_t:CDS:1</fullName>
    </submittedName>
</protein>
<dbReference type="Proteomes" id="UP000789508">
    <property type="component" value="Unassembled WGS sequence"/>
</dbReference>
<dbReference type="OrthoDB" id="10484996at2759"/>
<proteinExistence type="predicted"/>